<evidence type="ECO:0000313" key="1">
    <source>
        <dbReference type="EMBL" id="KAF9791291.1"/>
    </source>
</evidence>
<evidence type="ECO:0000313" key="2">
    <source>
        <dbReference type="Proteomes" id="UP000736335"/>
    </source>
</evidence>
<reference evidence="1" key="1">
    <citation type="journal article" date="2020" name="Nat. Commun.">
        <title>Large-scale genome sequencing of mycorrhizal fungi provides insights into the early evolution of symbiotic traits.</title>
        <authorList>
            <person name="Miyauchi S."/>
            <person name="Kiss E."/>
            <person name="Kuo A."/>
            <person name="Drula E."/>
            <person name="Kohler A."/>
            <person name="Sanchez-Garcia M."/>
            <person name="Morin E."/>
            <person name="Andreopoulos B."/>
            <person name="Barry K.W."/>
            <person name="Bonito G."/>
            <person name="Buee M."/>
            <person name="Carver A."/>
            <person name="Chen C."/>
            <person name="Cichocki N."/>
            <person name="Clum A."/>
            <person name="Culley D."/>
            <person name="Crous P.W."/>
            <person name="Fauchery L."/>
            <person name="Girlanda M."/>
            <person name="Hayes R.D."/>
            <person name="Keri Z."/>
            <person name="LaButti K."/>
            <person name="Lipzen A."/>
            <person name="Lombard V."/>
            <person name="Magnuson J."/>
            <person name="Maillard F."/>
            <person name="Murat C."/>
            <person name="Nolan M."/>
            <person name="Ohm R.A."/>
            <person name="Pangilinan J."/>
            <person name="Pereira M.F."/>
            <person name="Perotto S."/>
            <person name="Peter M."/>
            <person name="Pfister S."/>
            <person name="Riley R."/>
            <person name="Sitrit Y."/>
            <person name="Stielow J.B."/>
            <person name="Szollosi G."/>
            <person name="Zifcakova L."/>
            <person name="Stursova M."/>
            <person name="Spatafora J.W."/>
            <person name="Tedersoo L."/>
            <person name="Vaario L.M."/>
            <person name="Yamada A."/>
            <person name="Yan M."/>
            <person name="Wang P."/>
            <person name="Xu J."/>
            <person name="Bruns T."/>
            <person name="Baldrian P."/>
            <person name="Vilgalys R."/>
            <person name="Dunand C."/>
            <person name="Henrissat B."/>
            <person name="Grigoriev I.V."/>
            <person name="Hibbett D."/>
            <person name="Nagy L.G."/>
            <person name="Martin F.M."/>
        </authorList>
    </citation>
    <scope>NUCLEOTIDE SEQUENCE</scope>
    <source>
        <strain evidence="1">UH-Tt-Lm1</strain>
    </source>
</reference>
<proteinExistence type="predicted"/>
<organism evidence="1 2">
    <name type="scientific">Thelephora terrestris</name>
    <dbReference type="NCBI Taxonomy" id="56493"/>
    <lineage>
        <taxon>Eukaryota</taxon>
        <taxon>Fungi</taxon>
        <taxon>Dikarya</taxon>
        <taxon>Basidiomycota</taxon>
        <taxon>Agaricomycotina</taxon>
        <taxon>Agaricomycetes</taxon>
        <taxon>Thelephorales</taxon>
        <taxon>Thelephoraceae</taxon>
        <taxon>Thelephora</taxon>
    </lineage>
</organism>
<dbReference type="Proteomes" id="UP000736335">
    <property type="component" value="Unassembled WGS sequence"/>
</dbReference>
<dbReference type="AlphaFoldDB" id="A0A9P6HQ58"/>
<name>A0A9P6HQ58_9AGAM</name>
<reference evidence="1" key="2">
    <citation type="submission" date="2020-11" db="EMBL/GenBank/DDBJ databases">
        <authorList>
            <consortium name="DOE Joint Genome Institute"/>
            <person name="Kuo A."/>
            <person name="Miyauchi S."/>
            <person name="Kiss E."/>
            <person name="Drula E."/>
            <person name="Kohler A."/>
            <person name="Sanchez-Garcia M."/>
            <person name="Andreopoulos B."/>
            <person name="Barry K.W."/>
            <person name="Bonito G."/>
            <person name="Buee M."/>
            <person name="Carver A."/>
            <person name="Chen C."/>
            <person name="Cichocki N."/>
            <person name="Clum A."/>
            <person name="Culley D."/>
            <person name="Crous P.W."/>
            <person name="Fauchery L."/>
            <person name="Girlanda M."/>
            <person name="Hayes R."/>
            <person name="Keri Z."/>
            <person name="Labutti K."/>
            <person name="Lipzen A."/>
            <person name="Lombard V."/>
            <person name="Magnuson J."/>
            <person name="Maillard F."/>
            <person name="Morin E."/>
            <person name="Murat C."/>
            <person name="Nolan M."/>
            <person name="Ohm R."/>
            <person name="Pangilinan J."/>
            <person name="Pereira M."/>
            <person name="Perotto S."/>
            <person name="Peter M."/>
            <person name="Riley R."/>
            <person name="Sitrit Y."/>
            <person name="Stielow B."/>
            <person name="Szollosi G."/>
            <person name="Zifcakova L."/>
            <person name="Stursova M."/>
            <person name="Spatafora J.W."/>
            <person name="Tedersoo L."/>
            <person name="Vaario L.-M."/>
            <person name="Yamada A."/>
            <person name="Yan M."/>
            <person name="Wang P."/>
            <person name="Xu J."/>
            <person name="Bruns T."/>
            <person name="Baldrian P."/>
            <person name="Vilgalys R."/>
            <person name="Henrissat B."/>
            <person name="Grigoriev I.V."/>
            <person name="Hibbett D."/>
            <person name="Nagy L.G."/>
            <person name="Martin F.M."/>
        </authorList>
    </citation>
    <scope>NUCLEOTIDE SEQUENCE</scope>
    <source>
        <strain evidence="1">UH-Tt-Lm1</strain>
    </source>
</reference>
<keyword evidence="2" id="KW-1185">Reference proteome</keyword>
<protein>
    <submittedName>
        <fullName evidence="1">Uncharacterized protein</fullName>
    </submittedName>
</protein>
<sequence length="243" mass="27131">MGFTLIADILSSGFSERSRYQMASSMVQLLGNFFFPKKDYGDISYPEFFVTPTRIHLLLGFLSLSEKFYATEPPPYAGSIALRILSVAHVSADFGPTIFPALSLTLLPTHALQSRSLALQVFTASAMVWFSLQMENVAGENLENLLRVVGDPFSFTRDTSPPNPRSHLLGPDHSEPIDTAVVLIEFASSDLWRSHLQTSNFITCEEFLSTEKRQEDCDSAHAFTRSKIWAGIALYGCEGRRRH</sequence>
<dbReference type="EMBL" id="WIUZ02000002">
    <property type="protein sequence ID" value="KAF9791291.1"/>
    <property type="molecule type" value="Genomic_DNA"/>
</dbReference>
<accession>A0A9P6HQ58</accession>
<comment type="caution">
    <text evidence="1">The sequence shown here is derived from an EMBL/GenBank/DDBJ whole genome shotgun (WGS) entry which is preliminary data.</text>
</comment>
<gene>
    <name evidence="1" type="ORF">BJ322DRAFT_440144</name>
</gene>